<gene>
    <name evidence="1" type="ORF">scyTo_0006011</name>
</gene>
<dbReference type="AlphaFoldDB" id="A0A401PES1"/>
<organism evidence="1 2">
    <name type="scientific">Scyliorhinus torazame</name>
    <name type="common">Cloudy catshark</name>
    <name type="synonym">Catulus torazame</name>
    <dbReference type="NCBI Taxonomy" id="75743"/>
    <lineage>
        <taxon>Eukaryota</taxon>
        <taxon>Metazoa</taxon>
        <taxon>Chordata</taxon>
        <taxon>Craniata</taxon>
        <taxon>Vertebrata</taxon>
        <taxon>Chondrichthyes</taxon>
        <taxon>Elasmobranchii</taxon>
        <taxon>Galeomorphii</taxon>
        <taxon>Galeoidea</taxon>
        <taxon>Carcharhiniformes</taxon>
        <taxon>Scyliorhinidae</taxon>
        <taxon>Scyliorhinus</taxon>
    </lineage>
</organism>
<evidence type="ECO:0000313" key="1">
    <source>
        <dbReference type="EMBL" id="GCB71616.1"/>
    </source>
</evidence>
<reference evidence="1 2" key="1">
    <citation type="journal article" date="2018" name="Nat. Ecol. Evol.">
        <title>Shark genomes provide insights into elasmobranch evolution and the origin of vertebrates.</title>
        <authorList>
            <person name="Hara Y"/>
            <person name="Yamaguchi K"/>
            <person name="Onimaru K"/>
            <person name="Kadota M"/>
            <person name="Koyanagi M"/>
            <person name="Keeley SD"/>
            <person name="Tatsumi K"/>
            <person name="Tanaka K"/>
            <person name="Motone F"/>
            <person name="Kageyama Y"/>
            <person name="Nozu R"/>
            <person name="Adachi N"/>
            <person name="Nishimura O"/>
            <person name="Nakagawa R"/>
            <person name="Tanegashima C"/>
            <person name="Kiyatake I"/>
            <person name="Matsumoto R"/>
            <person name="Murakumo K"/>
            <person name="Nishida K"/>
            <person name="Terakita A"/>
            <person name="Kuratani S"/>
            <person name="Sato K"/>
            <person name="Hyodo S Kuraku.S."/>
        </authorList>
    </citation>
    <scope>NUCLEOTIDE SEQUENCE [LARGE SCALE GENOMIC DNA]</scope>
</reference>
<dbReference type="Proteomes" id="UP000288216">
    <property type="component" value="Unassembled WGS sequence"/>
</dbReference>
<accession>A0A401PES1</accession>
<sequence>MKDSTYAAENTENTVDKDTLVHAWLNLWPMTMLNDNDEQSEFHEFRMTDEKRMILDLLTYAKGTASVAVNKLEEMESICWNIEEVLNIDNEAQLFIQ</sequence>
<name>A0A401PES1_SCYTO</name>
<evidence type="ECO:0000313" key="2">
    <source>
        <dbReference type="Proteomes" id="UP000288216"/>
    </source>
</evidence>
<dbReference type="STRING" id="75743.A0A401PES1"/>
<keyword evidence="2" id="KW-1185">Reference proteome</keyword>
<proteinExistence type="predicted"/>
<protein>
    <submittedName>
        <fullName evidence="1">Uncharacterized protein</fullName>
    </submittedName>
</protein>
<dbReference type="EMBL" id="BFAA01001958">
    <property type="protein sequence ID" value="GCB71616.1"/>
    <property type="molecule type" value="Genomic_DNA"/>
</dbReference>
<comment type="caution">
    <text evidence="1">The sequence shown here is derived from an EMBL/GenBank/DDBJ whole genome shotgun (WGS) entry which is preliminary data.</text>
</comment>